<evidence type="ECO:0000259" key="2">
    <source>
        <dbReference type="PROSITE" id="PS50112"/>
    </source>
</evidence>
<dbReference type="Pfam" id="PF00563">
    <property type="entry name" value="EAL"/>
    <property type="match status" value="1"/>
</dbReference>
<proteinExistence type="predicted"/>
<dbReference type="SMART" id="SM00091">
    <property type="entry name" value="PAS"/>
    <property type="match status" value="1"/>
</dbReference>
<evidence type="ECO:0000259" key="4">
    <source>
        <dbReference type="PROSITE" id="PS50883"/>
    </source>
</evidence>
<name>A0A1H1AAC4_9MICO</name>
<dbReference type="Gene3D" id="3.30.450.20">
    <property type="entry name" value="PAS domain"/>
    <property type="match status" value="1"/>
</dbReference>
<feature type="region of interest" description="Disordered" evidence="1">
    <location>
        <begin position="533"/>
        <end position="557"/>
    </location>
</feature>
<protein>
    <submittedName>
        <fullName evidence="6">PAS domain S-box-containing protein/diguanylate cyclase (GGDEF) domain-containing protein</fullName>
    </submittedName>
</protein>
<dbReference type="Proteomes" id="UP000182690">
    <property type="component" value="Unassembled WGS sequence"/>
</dbReference>
<dbReference type="Gene3D" id="3.20.20.450">
    <property type="entry name" value="EAL domain"/>
    <property type="match status" value="1"/>
</dbReference>
<feature type="compositionally biased region" description="Low complexity" evidence="1">
    <location>
        <begin position="534"/>
        <end position="549"/>
    </location>
</feature>
<evidence type="ECO:0000313" key="6">
    <source>
        <dbReference type="EMBL" id="SDQ36622.1"/>
    </source>
</evidence>
<dbReference type="EMBL" id="FNKB01000001">
    <property type="protein sequence ID" value="SDQ36622.1"/>
    <property type="molecule type" value="Genomic_DNA"/>
</dbReference>
<dbReference type="SUPFAM" id="SSF55785">
    <property type="entry name" value="PYP-like sensor domain (PAS domain)"/>
    <property type="match status" value="1"/>
</dbReference>
<dbReference type="SMART" id="SM00086">
    <property type="entry name" value="PAC"/>
    <property type="match status" value="1"/>
</dbReference>
<dbReference type="PANTHER" id="PTHR44757">
    <property type="entry name" value="DIGUANYLATE CYCLASE DGCP"/>
    <property type="match status" value="1"/>
</dbReference>
<feature type="domain" description="EAL" evidence="4">
    <location>
        <begin position="300"/>
        <end position="550"/>
    </location>
</feature>
<dbReference type="Pfam" id="PF00990">
    <property type="entry name" value="GGDEF"/>
    <property type="match status" value="1"/>
</dbReference>
<gene>
    <name evidence="6" type="ORF">SAMN04488565_2463</name>
</gene>
<dbReference type="CDD" id="cd01949">
    <property type="entry name" value="GGDEF"/>
    <property type="match status" value="1"/>
</dbReference>
<dbReference type="CDD" id="cd01948">
    <property type="entry name" value="EAL"/>
    <property type="match status" value="1"/>
</dbReference>
<organism evidence="6 7">
    <name type="scientific">Leucobacter chromiiresistens</name>
    <dbReference type="NCBI Taxonomy" id="1079994"/>
    <lineage>
        <taxon>Bacteria</taxon>
        <taxon>Bacillati</taxon>
        <taxon>Actinomycetota</taxon>
        <taxon>Actinomycetes</taxon>
        <taxon>Micrococcales</taxon>
        <taxon>Microbacteriaceae</taxon>
        <taxon>Leucobacter</taxon>
    </lineage>
</organism>
<dbReference type="InterPro" id="IPR035965">
    <property type="entry name" value="PAS-like_dom_sf"/>
</dbReference>
<dbReference type="InterPro" id="IPR043128">
    <property type="entry name" value="Rev_trsase/Diguanyl_cyclase"/>
</dbReference>
<feature type="domain" description="GGDEF" evidence="5">
    <location>
        <begin position="159"/>
        <end position="291"/>
    </location>
</feature>
<dbReference type="InterPro" id="IPR000700">
    <property type="entry name" value="PAS-assoc_C"/>
</dbReference>
<dbReference type="SUPFAM" id="SSF141868">
    <property type="entry name" value="EAL domain-like"/>
    <property type="match status" value="1"/>
</dbReference>
<dbReference type="PANTHER" id="PTHR44757:SF2">
    <property type="entry name" value="BIOFILM ARCHITECTURE MAINTENANCE PROTEIN MBAA"/>
    <property type="match status" value="1"/>
</dbReference>
<dbReference type="CDD" id="cd00130">
    <property type="entry name" value="PAS"/>
    <property type="match status" value="1"/>
</dbReference>
<feature type="domain" description="PAS" evidence="2">
    <location>
        <begin position="4"/>
        <end position="61"/>
    </location>
</feature>
<dbReference type="SMART" id="SM00052">
    <property type="entry name" value="EAL"/>
    <property type="match status" value="1"/>
</dbReference>
<dbReference type="InterPro" id="IPR000014">
    <property type="entry name" value="PAS"/>
</dbReference>
<sequence length="594" mass="64776">MNSDAEMFRYLVEAVQDYSIYLLSPSGTVTTWNAGAERIKGYRPDEIIGKSFESFFTGEDRADGLPGRVLAVARRDGRFETEGWRIRKDGSRFWAHVTVNAVRDDRDEVIGFAKITRDVTVAREASNALRRAASTDPLTGMWNRSAFLSELGQWSADAAPFAVALIDLNDFKRINDTLGHAAGDELLRGTAANLHRRQELGIVTARLGGDEFAAAALTPDARAVDDFIDGVAAAMHEPVLFHGKSSSVPASIGVARFPADASDISELLVRADAAMYDAKERGATEAMRYREGLLEHSASRRFLGRQILGAIARDEFTLLYQPQSSLKDEVVVGWEALIRWQHPVLGLLHPGEFIPIAETNGTIVQLGEWVLRRACSDAASWQDQARIAVNVSAAQLTDDHFLASVTRALDESGLEPGRLELEITESTLISHRREVIATFAHLQKTGVLIALDDFGTGFSSLDTLLSFGFDRVKIDRSVLYESLQPSRTRDVLRAILALGHALTATVLVEGVETEQQREILRTEGFDEIQGFLTGRPGAGPMRPGAGEPPRQAETPFPEAAEPALAAGEALLAELAARDAERAGPETGQIRLALP</sequence>
<dbReference type="PROSITE" id="PS50112">
    <property type="entry name" value="PAS"/>
    <property type="match status" value="1"/>
</dbReference>
<reference evidence="6 7" key="1">
    <citation type="submission" date="2016-10" db="EMBL/GenBank/DDBJ databases">
        <authorList>
            <person name="de Groot N.N."/>
        </authorList>
    </citation>
    <scope>NUCLEOTIDE SEQUENCE [LARGE SCALE GENOMIC DNA]</scope>
    <source>
        <strain evidence="6 7">DSM 22788</strain>
    </source>
</reference>
<dbReference type="PROSITE" id="PS50113">
    <property type="entry name" value="PAC"/>
    <property type="match status" value="1"/>
</dbReference>
<dbReference type="PROSITE" id="PS50883">
    <property type="entry name" value="EAL"/>
    <property type="match status" value="1"/>
</dbReference>
<dbReference type="Gene3D" id="3.30.70.270">
    <property type="match status" value="1"/>
</dbReference>
<evidence type="ECO:0000313" key="7">
    <source>
        <dbReference type="Proteomes" id="UP000182690"/>
    </source>
</evidence>
<dbReference type="RefSeq" id="WP_074690236.1">
    <property type="nucleotide sequence ID" value="NZ_FNKB01000001.1"/>
</dbReference>
<dbReference type="PROSITE" id="PS50887">
    <property type="entry name" value="GGDEF"/>
    <property type="match status" value="1"/>
</dbReference>
<accession>A0A1H1AAC4</accession>
<dbReference type="NCBIfam" id="TIGR00229">
    <property type="entry name" value="sensory_box"/>
    <property type="match status" value="1"/>
</dbReference>
<evidence type="ECO:0000259" key="3">
    <source>
        <dbReference type="PROSITE" id="PS50113"/>
    </source>
</evidence>
<dbReference type="SMART" id="SM00267">
    <property type="entry name" value="GGDEF"/>
    <property type="match status" value="1"/>
</dbReference>
<evidence type="ECO:0000259" key="5">
    <source>
        <dbReference type="PROSITE" id="PS50887"/>
    </source>
</evidence>
<dbReference type="eggNOG" id="COG5001">
    <property type="taxonomic scope" value="Bacteria"/>
</dbReference>
<dbReference type="NCBIfam" id="TIGR00254">
    <property type="entry name" value="GGDEF"/>
    <property type="match status" value="1"/>
</dbReference>
<dbReference type="InterPro" id="IPR035919">
    <property type="entry name" value="EAL_sf"/>
</dbReference>
<dbReference type="InterPro" id="IPR001610">
    <property type="entry name" value="PAC"/>
</dbReference>
<dbReference type="OrthoDB" id="23692at2"/>
<dbReference type="InterPro" id="IPR029787">
    <property type="entry name" value="Nucleotide_cyclase"/>
</dbReference>
<evidence type="ECO:0000256" key="1">
    <source>
        <dbReference type="SAM" id="MobiDB-lite"/>
    </source>
</evidence>
<dbReference type="InterPro" id="IPR001633">
    <property type="entry name" value="EAL_dom"/>
</dbReference>
<dbReference type="STRING" id="1079994.SAMN04488565_2463"/>
<dbReference type="InterPro" id="IPR052155">
    <property type="entry name" value="Biofilm_reg_signaling"/>
</dbReference>
<dbReference type="Pfam" id="PF13426">
    <property type="entry name" value="PAS_9"/>
    <property type="match status" value="1"/>
</dbReference>
<dbReference type="InterPro" id="IPR000160">
    <property type="entry name" value="GGDEF_dom"/>
</dbReference>
<feature type="domain" description="PAC" evidence="3">
    <location>
        <begin position="79"/>
        <end position="131"/>
    </location>
</feature>
<dbReference type="AlphaFoldDB" id="A0A1H1AAC4"/>
<dbReference type="SUPFAM" id="SSF55073">
    <property type="entry name" value="Nucleotide cyclase"/>
    <property type="match status" value="1"/>
</dbReference>